<dbReference type="Proteomes" id="UP000431269">
    <property type="component" value="Chromosome"/>
</dbReference>
<accession>A0A6I6MTC2</accession>
<dbReference type="AlphaFoldDB" id="A0A6I6MTC2"/>
<evidence type="ECO:0000313" key="3">
    <source>
        <dbReference type="Proteomes" id="UP000431269"/>
    </source>
</evidence>
<reference evidence="3" key="1">
    <citation type="submission" date="2019-12" db="EMBL/GenBank/DDBJ databases">
        <title>Complete genome of Terracaulis silvestris 0127_4.</title>
        <authorList>
            <person name="Vieira S."/>
            <person name="Riedel T."/>
            <person name="Sproer C."/>
            <person name="Pascual J."/>
            <person name="Boedeker C."/>
            <person name="Overmann J."/>
        </authorList>
    </citation>
    <scope>NUCLEOTIDE SEQUENCE [LARGE SCALE GENOMIC DNA]</scope>
    <source>
        <strain evidence="3">0127_4</strain>
    </source>
</reference>
<dbReference type="EMBL" id="CP047045">
    <property type="protein sequence ID" value="QGZ95794.1"/>
    <property type="molecule type" value="Genomic_DNA"/>
</dbReference>
<gene>
    <name evidence="2" type="ORF">DSM104635_02645</name>
</gene>
<evidence type="ECO:0000313" key="2">
    <source>
        <dbReference type="EMBL" id="QGZ95794.1"/>
    </source>
</evidence>
<proteinExistence type="predicted"/>
<keyword evidence="3" id="KW-1185">Reference proteome</keyword>
<name>A0A6I6MTC2_9CAUL</name>
<feature type="region of interest" description="Disordered" evidence="1">
    <location>
        <begin position="1"/>
        <end position="24"/>
    </location>
</feature>
<organism evidence="2 3">
    <name type="scientific">Terricaulis silvestris</name>
    <dbReference type="NCBI Taxonomy" id="2686094"/>
    <lineage>
        <taxon>Bacteria</taxon>
        <taxon>Pseudomonadati</taxon>
        <taxon>Pseudomonadota</taxon>
        <taxon>Alphaproteobacteria</taxon>
        <taxon>Caulobacterales</taxon>
        <taxon>Caulobacteraceae</taxon>
        <taxon>Terricaulis</taxon>
    </lineage>
</organism>
<dbReference type="KEGG" id="tsv:DSM104635_02645"/>
<evidence type="ECO:0000256" key="1">
    <source>
        <dbReference type="SAM" id="MobiDB-lite"/>
    </source>
</evidence>
<protein>
    <submittedName>
        <fullName evidence="2">Uncharacterized protein</fullName>
    </submittedName>
</protein>
<sequence>MAGEGHLGGAIEDPHARGVSRVRRRQDERCLAQVELEGERLHLRLGKAAAVGEDGQRIAAEALLGEDVDGFERV</sequence>